<gene>
    <name evidence="2" type="ORF">Q0590_25420</name>
</gene>
<accession>A0ABT8RC14</accession>
<feature type="transmembrane region" description="Helical" evidence="1">
    <location>
        <begin position="104"/>
        <end position="119"/>
    </location>
</feature>
<dbReference type="EMBL" id="JAUKPO010000021">
    <property type="protein sequence ID" value="MDO1449643.1"/>
    <property type="molecule type" value="Genomic_DNA"/>
</dbReference>
<reference evidence="2" key="1">
    <citation type="submission" date="2023-07" db="EMBL/GenBank/DDBJ databases">
        <title>The genome sequence of Rhodocytophaga aerolata KACC 12507.</title>
        <authorList>
            <person name="Zhang X."/>
        </authorList>
    </citation>
    <scope>NUCLEOTIDE SEQUENCE</scope>
    <source>
        <strain evidence="2">KACC 12507</strain>
    </source>
</reference>
<sequence>MKNVKIHQPWIYAAAVDLVFILSPPFLSLFIIFLLPVYFQNNTNMPSWAWLVLVLLVDVAHVYSTLYRTYFDKETFTKQRNTLIGIPFFGWIAGAVVYSIDDMLFWRLLAYIAVFHFIRQQYGFMRIYSRKEQNGGLSSGINMVATYTATLYPIIFWHVHTDRNFNWFIKGDFYFFESEWLSSISGIVYWIIIGVYLAKETITLVKHRTINIPSNLIIIGTYLSWYFGIVYFNGDLAFTLLNVVSHGIPYMALVWIYGRKKYHLGSTVVPGKMSMIFTGYGILVFLLLIFLLAYVEEGLWNALVWNDHPELFQLFMVLPKTTDKQLLSFLVPFLALPQITHYILDGFIWKISKDSYNWKNITLESELNK</sequence>
<feature type="transmembrane region" description="Helical" evidence="1">
    <location>
        <begin position="140"/>
        <end position="160"/>
    </location>
</feature>
<feature type="transmembrane region" description="Helical" evidence="1">
    <location>
        <begin position="180"/>
        <end position="198"/>
    </location>
</feature>
<proteinExistence type="predicted"/>
<feature type="transmembrane region" description="Helical" evidence="1">
    <location>
        <begin position="12"/>
        <end position="35"/>
    </location>
</feature>
<dbReference type="RefSeq" id="WP_302040447.1">
    <property type="nucleotide sequence ID" value="NZ_JAUKPO010000021.1"/>
</dbReference>
<protein>
    <submittedName>
        <fullName evidence="2">Uncharacterized protein</fullName>
    </submittedName>
</protein>
<comment type="caution">
    <text evidence="2">The sequence shown here is derived from an EMBL/GenBank/DDBJ whole genome shotgun (WGS) entry which is preliminary data.</text>
</comment>
<feature type="transmembrane region" description="Helical" evidence="1">
    <location>
        <begin position="326"/>
        <end position="344"/>
    </location>
</feature>
<feature type="transmembrane region" description="Helical" evidence="1">
    <location>
        <begin position="238"/>
        <end position="257"/>
    </location>
</feature>
<feature type="transmembrane region" description="Helical" evidence="1">
    <location>
        <begin position="277"/>
        <end position="295"/>
    </location>
</feature>
<keyword evidence="3" id="KW-1185">Reference proteome</keyword>
<dbReference type="Proteomes" id="UP001168528">
    <property type="component" value="Unassembled WGS sequence"/>
</dbReference>
<feature type="transmembrane region" description="Helical" evidence="1">
    <location>
        <begin position="47"/>
        <end position="70"/>
    </location>
</feature>
<evidence type="ECO:0000256" key="1">
    <source>
        <dbReference type="SAM" id="Phobius"/>
    </source>
</evidence>
<organism evidence="2 3">
    <name type="scientific">Rhodocytophaga aerolata</name>
    <dbReference type="NCBI Taxonomy" id="455078"/>
    <lineage>
        <taxon>Bacteria</taxon>
        <taxon>Pseudomonadati</taxon>
        <taxon>Bacteroidota</taxon>
        <taxon>Cytophagia</taxon>
        <taxon>Cytophagales</taxon>
        <taxon>Rhodocytophagaceae</taxon>
        <taxon>Rhodocytophaga</taxon>
    </lineage>
</organism>
<evidence type="ECO:0000313" key="3">
    <source>
        <dbReference type="Proteomes" id="UP001168528"/>
    </source>
</evidence>
<feature type="transmembrane region" description="Helical" evidence="1">
    <location>
        <begin position="210"/>
        <end position="232"/>
    </location>
</feature>
<evidence type="ECO:0000313" key="2">
    <source>
        <dbReference type="EMBL" id="MDO1449643.1"/>
    </source>
</evidence>
<keyword evidence="1" id="KW-0472">Membrane</keyword>
<name>A0ABT8RC14_9BACT</name>
<feature type="transmembrane region" description="Helical" evidence="1">
    <location>
        <begin position="82"/>
        <end position="98"/>
    </location>
</feature>
<keyword evidence="1" id="KW-1133">Transmembrane helix</keyword>
<keyword evidence="1" id="KW-0812">Transmembrane</keyword>